<gene>
    <name evidence="11" type="ORF">CGC21_24500</name>
</gene>
<dbReference type="VEuPathDB" id="TriTrypDB:LdBPK_060110.1"/>
<feature type="region of interest" description="Disordered" evidence="8">
    <location>
        <begin position="266"/>
        <end position="290"/>
    </location>
</feature>
<dbReference type="GO" id="GO:0016020">
    <property type="term" value="C:membrane"/>
    <property type="evidence" value="ECO:0007669"/>
    <property type="project" value="UniProtKB-SubCell"/>
</dbReference>
<dbReference type="VEuPathDB" id="TriTrypDB:LDHU3_06.0120"/>
<comment type="caution">
    <text evidence="11">The sequence shown here is derived from an EMBL/GenBank/DDBJ whole genome shotgun (WGS) entry which is preliminary data.</text>
</comment>
<feature type="transmembrane region" description="Helical" evidence="9">
    <location>
        <begin position="1314"/>
        <end position="1335"/>
    </location>
</feature>
<feature type="region of interest" description="Disordered" evidence="8">
    <location>
        <begin position="108"/>
        <end position="135"/>
    </location>
</feature>
<feature type="domain" description="ABC transporter" evidence="10">
    <location>
        <begin position="1378"/>
        <end position="1618"/>
    </location>
</feature>
<feature type="transmembrane region" description="Helical" evidence="9">
    <location>
        <begin position="1704"/>
        <end position="1726"/>
    </location>
</feature>
<dbReference type="PANTHER" id="PTHR48041">
    <property type="entry name" value="ABC TRANSPORTER G FAMILY MEMBER 28"/>
    <property type="match status" value="1"/>
</dbReference>
<evidence type="ECO:0000259" key="10">
    <source>
        <dbReference type="PROSITE" id="PS50893"/>
    </source>
</evidence>
<dbReference type="SUPFAM" id="SSF52540">
    <property type="entry name" value="P-loop containing nucleoside triphosphate hydrolases"/>
    <property type="match status" value="3"/>
</dbReference>
<feature type="transmembrane region" description="Helical" evidence="9">
    <location>
        <begin position="1846"/>
        <end position="1868"/>
    </location>
</feature>
<feature type="domain" description="ABC transporter" evidence="10">
    <location>
        <begin position="596"/>
        <end position="836"/>
    </location>
</feature>
<dbReference type="InterPro" id="IPR003593">
    <property type="entry name" value="AAA+_ATPase"/>
</dbReference>
<evidence type="ECO:0000256" key="9">
    <source>
        <dbReference type="SAM" id="Phobius"/>
    </source>
</evidence>
<protein>
    <submittedName>
        <fullName evidence="11">ABC transporter family protein</fullName>
    </submittedName>
</protein>
<evidence type="ECO:0000256" key="7">
    <source>
        <dbReference type="ARBA" id="ARBA00023136"/>
    </source>
</evidence>
<dbReference type="GO" id="GO:0005524">
    <property type="term" value="F:ATP binding"/>
    <property type="evidence" value="ECO:0007669"/>
    <property type="project" value="UniProtKB-KW"/>
</dbReference>
<organism evidence="11 12">
    <name type="scientific">Leishmania donovani</name>
    <dbReference type="NCBI Taxonomy" id="5661"/>
    <lineage>
        <taxon>Eukaryota</taxon>
        <taxon>Discoba</taxon>
        <taxon>Euglenozoa</taxon>
        <taxon>Kinetoplastea</taxon>
        <taxon>Metakinetoplastina</taxon>
        <taxon>Trypanosomatida</taxon>
        <taxon>Trypanosomatidae</taxon>
        <taxon>Leishmaniinae</taxon>
        <taxon>Leishmania</taxon>
    </lineage>
</organism>
<name>A0A504Y207_LEIDO</name>
<evidence type="ECO:0000313" key="12">
    <source>
        <dbReference type="Proteomes" id="UP000318447"/>
    </source>
</evidence>
<dbReference type="InterPro" id="IPR043926">
    <property type="entry name" value="ABCG_dom"/>
</dbReference>
<evidence type="ECO:0000256" key="3">
    <source>
        <dbReference type="ARBA" id="ARBA00022692"/>
    </source>
</evidence>
<reference evidence="12" key="1">
    <citation type="submission" date="2019-02" db="EMBL/GenBank/DDBJ databases">
        <title>FDA dAtabase for Regulatory Grade micrObial Sequences (FDA-ARGOS): Supporting development and validation of Infectious Disease Dx tests.</title>
        <authorList>
            <person name="Duncan R."/>
            <person name="Fisher C."/>
            <person name="Tallon L."/>
            <person name="Sadzewicz L."/>
            <person name="Sengamalay N."/>
            <person name="Ott S."/>
            <person name="Godinez A."/>
            <person name="Nagaraj S."/>
            <person name="Vavikolanu K."/>
            <person name="Nadendla S."/>
            <person name="Aluvathingal J."/>
            <person name="Sichtig H."/>
        </authorList>
    </citation>
    <scope>NUCLEOTIDE SEQUENCE [LARGE SCALE GENOMIC DNA]</scope>
    <source>
        <strain evidence="12">FDAARGOS_361</strain>
    </source>
</reference>
<evidence type="ECO:0000313" key="11">
    <source>
        <dbReference type="EMBL" id="TPP54893.1"/>
    </source>
</evidence>
<keyword evidence="5" id="KW-0067">ATP-binding</keyword>
<dbReference type="InterPro" id="IPR050352">
    <property type="entry name" value="ABCG_transporters"/>
</dbReference>
<dbReference type="InterPro" id="IPR003439">
    <property type="entry name" value="ABC_transporter-like_ATP-bd"/>
</dbReference>
<dbReference type="VEuPathDB" id="TriTrypDB:LdBPK_060090.1"/>
<evidence type="ECO:0000256" key="1">
    <source>
        <dbReference type="ARBA" id="ARBA00004141"/>
    </source>
</evidence>
<feature type="transmembrane region" description="Helical" evidence="9">
    <location>
        <begin position="922"/>
        <end position="944"/>
    </location>
</feature>
<feature type="transmembrane region" description="Helical" evidence="9">
    <location>
        <begin position="1819"/>
        <end position="1839"/>
    </location>
</feature>
<keyword evidence="4" id="KW-0547">Nucleotide-binding</keyword>
<dbReference type="FunFam" id="3.40.50.300:FF:001495">
    <property type="entry name" value="ATP-binding cassette protein subfamily G, member 4"/>
    <property type="match status" value="3"/>
</dbReference>
<dbReference type="EMBL" id="RHLC01000039">
    <property type="protein sequence ID" value="TPP54893.1"/>
    <property type="molecule type" value="Genomic_DNA"/>
</dbReference>
<comment type="subcellular location">
    <subcellularLocation>
        <location evidence="1">Membrane</location>
        <topology evidence="1">Multi-pass membrane protein</topology>
    </subcellularLocation>
</comment>
<dbReference type="GO" id="GO:0016887">
    <property type="term" value="F:ATP hydrolysis activity"/>
    <property type="evidence" value="ECO:0007669"/>
    <property type="project" value="InterPro"/>
</dbReference>
<feature type="transmembrane region" description="Helical" evidence="9">
    <location>
        <begin position="1941"/>
        <end position="1965"/>
    </location>
</feature>
<dbReference type="VEuPathDB" id="TriTrypDB:LdCL_060006000"/>
<dbReference type="PROSITE" id="PS50893">
    <property type="entry name" value="ABC_TRANSPORTER_2"/>
    <property type="match status" value="3"/>
</dbReference>
<feature type="transmembrane region" description="Helical" evidence="9">
    <location>
        <begin position="30"/>
        <end position="49"/>
    </location>
</feature>
<dbReference type="VEuPathDB" id="TriTrypDB:LdBPK_150950.1"/>
<evidence type="ECO:0000256" key="6">
    <source>
        <dbReference type="ARBA" id="ARBA00022989"/>
    </source>
</evidence>
<evidence type="ECO:0000256" key="5">
    <source>
        <dbReference type="ARBA" id="ARBA00022840"/>
    </source>
</evidence>
<dbReference type="Gene3D" id="3.40.50.300">
    <property type="entry name" value="P-loop containing nucleotide triphosphate hydrolases"/>
    <property type="match status" value="3"/>
</dbReference>
<accession>A0A504Y207</accession>
<keyword evidence="2" id="KW-0813">Transport</keyword>
<evidence type="ECO:0000256" key="8">
    <source>
        <dbReference type="SAM" id="MobiDB-lite"/>
    </source>
</evidence>
<dbReference type="VEuPathDB" id="TriTrypDB:LdCL_060005800"/>
<sequence length="1971" mass="218784">MRYSHSRTLLDVERQQRDGRHGWQARMWHLTWLTVVFLSFYIVCTYNVWRYPRPVRHVWIDSVLVEVVEDDWVERARPWLLYGSVGCGALRALLHCVLCPAASAAPAGNTGATATARERTRGGRTRAGTATAHNASQPSLMKEISTIAVPAWARRRSDGNLPRGTRGAVPADATAAAAALARQKSIFDPTRPMRTEKDLEWFLACENAQQQQRRSAEAALSGAVALRYRDRGGAAAAGGGGVDSGPVDAAERDVISVLYENKPLHQRGRSGTAAPAAFGAHTSSPSSSSLSIPWAELGIFHLEETLQRTREWMSDVCRRLVADVEQCDRWFNEHQIEAYDCHHSLQELAPVPPSHPQPAAMTSASTMRWGPPAPVPSVAAAPQHETKLVSLLREKGHCRQTQQGMQDLDMALRYDQRLTLEARLDVSGTFPSSSASRPSNAELTACREYVLQRLRTFAKQRYLISYNSSGGDVETWRSGFPCDAHLLLHVLRTSVKGLKEYVLFGYQTGLQTQDLALYVGDTGEPYFYVRFRQGSNETLLSTRQGPTSLMEAILAFAAVVHVYYHDVYGGVRSTVDLNEVGLLKVVTEGRRAAWASTGGELSYSVGKKRILCGLTGTALPGRCLAILGSSGAGKTTFLNAICDRLASGGELKLSGRRQLGDCEFERHFRKAMGFVAQDDIISPLSTPYDALWFSLRTRRGTGRAETEERVQEMLSVLRLRHCRGTKVGIPGLEAGLSGGERKRCSIGIELICDPKILLLDEPTSGLDSVTSAKVVHLLRQLSRTGRTVIYTIHQPTAEVLSYFDDVMLMTQGRIAYHGTMAASLDYFESIGFPCPSKYTPTDYYMVLLQDSVTSKVLIKRWRKYLKNGPRTPHTAAVRFAKSRSESSAARFLDAYIVKFGSSPAVQLYELTRRRMMEISRDSLYLFSYTAQAIFFAVVVGLIFIPDAPHHQRRDFGKVGAQLHGSIVEFDSSTPPAIGVPNSYSLPLSWHRLSYSVGKKRILCGLTGTALPGRCLAILGSSGAGKTTFLNAICDRLASGGELKLSGRRQLGDCEFERHFRKAMGFVAQDDIISPLSTPYDALWFSLRTRRGTGRAETEERVQEMLSVLRLRHCRGTKVGIPGLEAGLSGGERKRCSIGIELICDPKILLLDEPTSGLDSVTSAKVVHLLRQLSRTGRTVIYTIHQPTAEVLSYFDDVMLMTQGRIAYHGTMAASLDYFESIGFPCPSKYTPTDYYMVLLQDSVTSKVLIKRWRKYLKNGPRTPHTAAVRFAKSRSESSAARFLDAYIVKFGSSPAVQLYELTRRRMMEISRDSLYLFSYTAQAIFFAVVVGLIFIPDAPHHQRRDFGKVGAQLHGSIVEFDSSTPPAIGVPNSYSLPLSWHRLSYSVGKKRILCGLTGTALPGRCLAILGSSGAGKTTFLNAICDRLASGGELKLSGRRQLGDCEFERHFRKAMGFVAQDDIISPLSTPYDALWFSLRTRRGTGRAETEERVQEMLSVLRLRHCRGTKVGIPGLEAGLSGGERKRCSIGIELICDPKILLLDEPTSGLDSVTSAKVVHLLRQLSRTGRTVIYTIHQPTAEVLSYFDDVMLMTQGRIAYHGTMAASLDYFESIGFPCPSKYTPTDYYMVLLQDSVTSKVLIKRWRKYLKNGPRTPHTAAVRFAKSRSESSAARFLDAYIVKFGSSPAVQLYELTRRRMMEISRDSLYLFSYTAQAIFFAAVVGLIFLNVRANVEGIQDRQGVLFMTVMNRAMSSTFIMINTFNNVRAVFMREQQAGAYSPLMFFLGRSFAEFPVQILAVLVESCILYWMVGLHRHPGSFFYYFGVIALLSQVATGLGFAISTSCPSLVVSSAMAPLILIPLALGGGLFASTDRLRPYWYWLEKPSFMRHAYILVLRNELHNVPHIACDYYRWGDGYCINQPRDGRTVMRLLGFDGDAQSASVYMWVSLAIMFFLLRTISVMALAVAGRRRTA</sequence>
<dbReference type="VEuPathDB" id="TriTrypDB:LdCL_060005700"/>
<keyword evidence="7 9" id="KW-0472">Membrane</keyword>
<dbReference type="GO" id="GO:0140359">
    <property type="term" value="F:ABC-type transporter activity"/>
    <property type="evidence" value="ECO:0007669"/>
    <property type="project" value="InterPro"/>
</dbReference>
<dbReference type="SMART" id="SM00382">
    <property type="entry name" value="AAA"/>
    <property type="match status" value="3"/>
</dbReference>
<dbReference type="VEuPathDB" id="TriTrypDB:LDHU3_06.0110"/>
<keyword evidence="3 9" id="KW-0812">Transmembrane</keyword>
<dbReference type="Pfam" id="PF00005">
    <property type="entry name" value="ABC_tran"/>
    <property type="match status" value="3"/>
</dbReference>
<dbReference type="InterPro" id="IPR013525">
    <property type="entry name" value="ABC2_TM"/>
</dbReference>
<feature type="transmembrane region" description="Helical" evidence="9">
    <location>
        <begin position="1788"/>
        <end position="1807"/>
    </location>
</feature>
<dbReference type="Pfam" id="PF19055">
    <property type="entry name" value="ABC2_membrane_7"/>
    <property type="match status" value="3"/>
</dbReference>
<evidence type="ECO:0000256" key="2">
    <source>
        <dbReference type="ARBA" id="ARBA00022448"/>
    </source>
</evidence>
<keyword evidence="6 9" id="KW-1133">Transmembrane helix</keyword>
<evidence type="ECO:0000256" key="4">
    <source>
        <dbReference type="ARBA" id="ARBA00022741"/>
    </source>
</evidence>
<proteinExistence type="predicted"/>
<dbReference type="InterPro" id="IPR027417">
    <property type="entry name" value="P-loop_NTPase"/>
</dbReference>
<dbReference type="PANTHER" id="PTHR48041:SF102">
    <property type="entry name" value="TRANSPORTER, PUTATIVE-RELATED"/>
    <property type="match status" value="1"/>
</dbReference>
<feature type="domain" description="ABC transporter" evidence="10">
    <location>
        <begin position="987"/>
        <end position="1227"/>
    </location>
</feature>
<dbReference type="Proteomes" id="UP000318447">
    <property type="component" value="Unassembled WGS sequence"/>
</dbReference>
<dbReference type="Pfam" id="PF01061">
    <property type="entry name" value="ABC2_membrane"/>
    <property type="match status" value="1"/>
</dbReference>
<dbReference type="VEuPathDB" id="TriTrypDB:LDHU3_06.0150"/>